<evidence type="ECO:0000256" key="1">
    <source>
        <dbReference type="SAM" id="MobiDB-lite"/>
    </source>
</evidence>
<accession>A0A6N9T7I6</accession>
<keyword evidence="4" id="KW-1185">Reference proteome</keyword>
<comment type="caution">
    <text evidence="3">The sequence shown here is derived from an EMBL/GenBank/DDBJ whole genome shotgun (WGS) entry which is preliminary data.</text>
</comment>
<dbReference type="AlphaFoldDB" id="A0A6N9T7I6"/>
<organism evidence="3 4">
    <name type="scientific">Jiella pacifica</name>
    <dbReference type="NCBI Taxonomy" id="2696469"/>
    <lineage>
        <taxon>Bacteria</taxon>
        <taxon>Pseudomonadati</taxon>
        <taxon>Pseudomonadota</taxon>
        <taxon>Alphaproteobacteria</taxon>
        <taxon>Hyphomicrobiales</taxon>
        <taxon>Aurantimonadaceae</taxon>
        <taxon>Jiella</taxon>
    </lineage>
</organism>
<dbReference type="GO" id="GO:0006355">
    <property type="term" value="P:regulation of DNA-templated transcription"/>
    <property type="evidence" value="ECO:0007669"/>
    <property type="project" value="InterPro"/>
</dbReference>
<evidence type="ECO:0000259" key="2">
    <source>
        <dbReference type="Pfam" id="PF22513"/>
    </source>
</evidence>
<evidence type="ECO:0000313" key="4">
    <source>
        <dbReference type="Proteomes" id="UP000469011"/>
    </source>
</evidence>
<dbReference type="EMBL" id="JAAAMG010000014">
    <property type="protein sequence ID" value="NDW06036.1"/>
    <property type="molecule type" value="Genomic_DNA"/>
</dbReference>
<gene>
    <name evidence="3" type="ORF">GTK09_16570</name>
</gene>
<evidence type="ECO:0000313" key="3">
    <source>
        <dbReference type="EMBL" id="NDW06036.1"/>
    </source>
</evidence>
<name>A0A6N9T7I6_9HYPH</name>
<reference evidence="3 4" key="1">
    <citation type="submission" date="2020-01" db="EMBL/GenBank/DDBJ databases">
        <title>Jiella pacifica sp. nov.</title>
        <authorList>
            <person name="Xue Z."/>
            <person name="Zhu S."/>
            <person name="Chen J."/>
            <person name="Yang J."/>
        </authorList>
    </citation>
    <scope>NUCLEOTIDE SEQUENCE [LARGE SCALE GENOMIC DNA]</scope>
    <source>
        <strain evidence="3 4">40Bstr34</strain>
    </source>
</reference>
<dbReference type="InterPro" id="IPR053853">
    <property type="entry name" value="FitA-like_RHH"/>
</dbReference>
<protein>
    <recommendedName>
        <fullName evidence="2">Antitoxin FitA-like ribbon-helix-helix domain-containing protein</fullName>
    </recommendedName>
</protein>
<feature type="region of interest" description="Disordered" evidence="1">
    <location>
        <begin position="95"/>
        <end position="116"/>
    </location>
</feature>
<feature type="compositionally biased region" description="Pro residues" evidence="1">
    <location>
        <begin position="105"/>
        <end position="116"/>
    </location>
</feature>
<proteinExistence type="predicted"/>
<dbReference type="InterPro" id="IPR010985">
    <property type="entry name" value="Ribbon_hlx_hlx"/>
</dbReference>
<dbReference type="SUPFAM" id="SSF47598">
    <property type="entry name" value="Ribbon-helix-helix"/>
    <property type="match status" value="1"/>
</dbReference>
<feature type="region of interest" description="Disordered" evidence="1">
    <location>
        <begin position="1"/>
        <end position="82"/>
    </location>
</feature>
<dbReference type="Gene3D" id="1.10.1220.10">
    <property type="entry name" value="Met repressor-like"/>
    <property type="match status" value="1"/>
</dbReference>
<dbReference type="InterPro" id="IPR013321">
    <property type="entry name" value="Arc_rbn_hlx_hlx"/>
</dbReference>
<dbReference type="Pfam" id="PF22513">
    <property type="entry name" value="FitA-like_RHH"/>
    <property type="match status" value="1"/>
</dbReference>
<dbReference type="Proteomes" id="UP000469011">
    <property type="component" value="Unassembled WGS sequence"/>
</dbReference>
<feature type="domain" description="Antitoxin FitA-like ribbon-helix-helix" evidence="2">
    <location>
        <begin position="3"/>
        <end position="40"/>
    </location>
</feature>
<sequence>MTSLTITDLDDKTTNQISRRASKHGRSMEDEARVLLRQALEVVEGQPSAKSSAENEPGESLVGPAHQHSESLGSVDQDIPSHGNLASRIRARFEPIGGVELELPPRGPSREPPTFD</sequence>